<comment type="caution">
    <text evidence="1">The sequence shown here is derived from an EMBL/GenBank/DDBJ whole genome shotgun (WGS) entry which is preliminary data.</text>
</comment>
<reference evidence="1" key="1">
    <citation type="journal article" date="2015" name="Nature">
        <title>Complex archaea that bridge the gap between prokaryotes and eukaryotes.</title>
        <authorList>
            <person name="Spang A."/>
            <person name="Saw J.H."/>
            <person name="Jorgensen S.L."/>
            <person name="Zaremba-Niedzwiedzka K."/>
            <person name="Martijn J."/>
            <person name="Lind A.E."/>
            <person name="van Eijk R."/>
            <person name="Schleper C."/>
            <person name="Guy L."/>
            <person name="Ettema T.J."/>
        </authorList>
    </citation>
    <scope>NUCLEOTIDE SEQUENCE</scope>
</reference>
<evidence type="ECO:0000313" key="1">
    <source>
        <dbReference type="EMBL" id="KKM87105.1"/>
    </source>
</evidence>
<protein>
    <submittedName>
        <fullName evidence="1">Uncharacterized protein</fullName>
    </submittedName>
</protein>
<name>A0A0F9NEC9_9ZZZZ</name>
<sequence>MINKLKIFRNKQDINNWFFSVDLNKLPVDKFLERMKNYSKYLEQFYNYHI</sequence>
<dbReference type="EMBL" id="LAZR01007153">
    <property type="protein sequence ID" value="KKM87105.1"/>
    <property type="molecule type" value="Genomic_DNA"/>
</dbReference>
<dbReference type="AlphaFoldDB" id="A0A0F9NEC9"/>
<gene>
    <name evidence="1" type="ORF">LCGC14_1272420</name>
</gene>
<organism evidence="1">
    <name type="scientific">marine sediment metagenome</name>
    <dbReference type="NCBI Taxonomy" id="412755"/>
    <lineage>
        <taxon>unclassified sequences</taxon>
        <taxon>metagenomes</taxon>
        <taxon>ecological metagenomes</taxon>
    </lineage>
</organism>
<accession>A0A0F9NEC9</accession>
<proteinExistence type="predicted"/>